<keyword evidence="1" id="KW-0472">Membrane</keyword>
<dbReference type="AlphaFoldDB" id="A0A7E4V0N9"/>
<keyword evidence="1" id="KW-1133">Transmembrane helix</keyword>
<feature type="transmembrane region" description="Helical" evidence="1">
    <location>
        <begin position="70"/>
        <end position="95"/>
    </location>
</feature>
<evidence type="ECO:0000256" key="1">
    <source>
        <dbReference type="SAM" id="Phobius"/>
    </source>
</evidence>
<accession>A0A7E4V0N9</accession>
<sequence>MARSYPFRRSYCCCGLMETRDAVLIIAIPYFICAIFLMLSTLQDPIWVIPLLTATFAVAGYIFDQHLGFFLLFVFELTQGAFFSALGLTICLTHFNHRVFKTVVPYVTKAADYIIKEYLQTHLDQKIPVNLETLLFWIVIVCLVLIVLHYGFAFVIADAYCTMRYNREKARDLHKPRPISVNTIDVSDTERLIDV</sequence>
<keyword evidence="1" id="KW-0812">Transmembrane</keyword>
<feature type="transmembrane region" description="Helical" evidence="1">
    <location>
        <begin position="134"/>
        <end position="161"/>
    </location>
</feature>
<feature type="transmembrane region" description="Helical" evidence="1">
    <location>
        <begin position="21"/>
        <end position="39"/>
    </location>
</feature>
<reference evidence="2" key="1">
    <citation type="journal article" date="2013" name="Genetics">
        <title>The draft genome and transcriptome of Panagrellus redivivus are shaped by the harsh demands of a free-living lifestyle.</title>
        <authorList>
            <person name="Srinivasan J."/>
            <person name="Dillman A.R."/>
            <person name="Macchietto M.G."/>
            <person name="Heikkinen L."/>
            <person name="Lakso M."/>
            <person name="Fracchia K.M."/>
            <person name="Antoshechkin I."/>
            <person name="Mortazavi A."/>
            <person name="Wong G."/>
            <person name="Sternberg P.W."/>
        </authorList>
    </citation>
    <scope>NUCLEOTIDE SEQUENCE [LARGE SCALE GENOMIC DNA]</scope>
    <source>
        <strain evidence="2">MT8872</strain>
    </source>
</reference>
<evidence type="ECO:0000313" key="2">
    <source>
        <dbReference type="Proteomes" id="UP000492821"/>
    </source>
</evidence>
<dbReference type="Proteomes" id="UP000492821">
    <property type="component" value="Unassembled WGS sequence"/>
</dbReference>
<reference evidence="3" key="2">
    <citation type="submission" date="2020-10" db="UniProtKB">
        <authorList>
            <consortium name="WormBaseParasite"/>
        </authorList>
    </citation>
    <scope>IDENTIFICATION</scope>
</reference>
<name>A0A7E4V0N9_PANRE</name>
<dbReference type="WBParaSite" id="Pan_g15142.t1">
    <property type="protein sequence ID" value="Pan_g15142.t1"/>
    <property type="gene ID" value="Pan_g15142"/>
</dbReference>
<feature type="transmembrane region" description="Helical" evidence="1">
    <location>
        <begin position="45"/>
        <end position="63"/>
    </location>
</feature>
<proteinExistence type="predicted"/>
<evidence type="ECO:0000313" key="3">
    <source>
        <dbReference type="WBParaSite" id="Pan_g15142.t1"/>
    </source>
</evidence>
<protein>
    <submittedName>
        <fullName evidence="3">DUF4203 domain-containing protein</fullName>
    </submittedName>
</protein>
<keyword evidence="2" id="KW-1185">Reference proteome</keyword>
<organism evidence="2 3">
    <name type="scientific">Panagrellus redivivus</name>
    <name type="common">Microworm</name>
    <dbReference type="NCBI Taxonomy" id="6233"/>
    <lineage>
        <taxon>Eukaryota</taxon>
        <taxon>Metazoa</taxon>
        <taxon>Ecdysozoa</taxon>
        <taxon>Nematoda</taxon>
        <taxon>Chromadorea</taxon>
        <taxon>Rhabditida</taxon>
        <taxon>Tylenchina</taxon>
        <taxon>Panagrolaimomorpha</taxon>
        <taxon>Panagrolaimoidea</taxon>
        <taxon>Panagrolaimidae</taxon>
        <taxon>Panagrellus</taxon>
    </lineage>
</organism>